<dbReference type="NCBIfam" id="NF033938">
    <property type="entry name" value="porH_2"/>
    <property type="match status" value="1"/>
</dbReference>
<dbReference type="Proteomes" id="UP000254467">
    <property type="component" value="Unassembled WGS sequence"/>
</dbReference>
<dbReference type="OrthoDB" id="4426216at2"/>
<gene>
    <name evidence="1" type="ORF">NCTC11862_00650</name>
</gene>
<accession>A0A376CKB7</accession>
<organism evidence="1 2">
    <name type="scientific">Corynebacterium pilosum</name>
    <dbReference type="NCBI Taxonomy" id="35756"/>
    <lineage>
        <taxon>Bacteria</taxon>
        <taxon>Bacillati</taxon>
        <taxon>Actinomycetota</taxon>
        <taxon>Actinomycetes</taxon>
        <taxon>Mycobacteriales</taxon>
        <taxon>Corynebacteriaceae</taxon>
        <taxon>Corynebacterium</taxon>
    </lineage>
</organism>
<dbReference type="AlphaFoldDB" id="A0A376CKB7"/>
<evidence type="ECO:0000313" key="1">
    <source>
        <dbReference type="EMBL" id="STC68874.1"/>
    </source>
</evidence>
<name>A0A376CKB7_9CORY</name>
<protein>
    <recommendedName>
        <fullName evidence="3">Porin</fullName>
    </recommendedName>
</protein>
<evidence type="ECO:0008006" key="3">
    <source>
        <dbReference type="Google" id="ProtNLM"/>
    </source>
</evidence>
<keyword evidence="2" id="KW-1185">Reference proteome</keyword>
<proteinExistence type="predicted"/>
<sequence>MDLSVVQDILNNVATFGKNIGQFLEGPAEIIKTLGGFFSQDVAEKTEGTTLSSAWDTTAGLLSSSK</sequence>
<evidence type="ECO:0000313" key="2">
    <source>
        <dbReference type="Proteomes" id="UP000254467"/>
    </source>
</evidence>
<reference evidence="1 2" key="1">
    <citation type="submission" date="2018-06" db="EMBL/GenBank/DDBJ databases">
        <authorList>
            <consortium name="Pathogen Informatics"/>
            <person name="Doyle S."/>
        </authorList>
    </citation>
    <scope>NUCLEOTIDE SEQUENCE [LARGE SCALE GENOMIC DNA]</scope>
    <source>
        <strain evidence="1 2">NCTC11862</strain>
    </source>
</reference>
<dbReference type="RefSeq" id="WP_018581016.1">
    <property type="nucleotide sequence ID" value="NZ_LDYD01000005.1"/>
</dbReference>
<dbReference type="EMBL" id="UFXQ01000001">
    <property type="protein sequence ID" value="STC68874.1"/>
    <property type="molecule type" value="Genomic_DNA"/>
</dbReference>